<organism evidence="1 2">
    <name type="scientific">Dermatophagoides pteronyssinus</name>
    <name type="common">European house dust mite</name>
    <dbReference type="NCBI Taxonomy" id="6956"/>
    <lineage>
        <taxon>Eukaryota</taxon>
        <taxon>Metazoa</taxon>
        <taxon>Ecdysozoa</taxon>
        <taxon>Arthropoda</taxon>
        <taxon>Chelicerata</taxon>
        <taxon>Arachnida</taxon>
        <taxon>Acari</taxon>
        <taxon>Acariformes</taxon>
        <taxon>Sarcoptiformes</taxon>
        <taxon>Astigmata</taxon>
        <taxon>Psoroptidia</taxon>
        <taxon>Analgoidea</taxon>
        <taxon>Pyroglyphidae</taxon>
        <taxon>Dermatophagoidinae</taxon>
        <taxon>Dermatophagoides</taxon>
    </lineage>
</organism>
<dbReference type="EMBL" id="NJHN03000031">
    <property type="protein sequence ID" value="KAH9423965.1"/>
    <property type="molecule type" value="Genomic_DNA"/>
</dbReference>
<dbReference type="Proteomes" id="UP000887458">
    <property type="component" value="Unassembled WGS sequence"/>
</dbReference>
<comment type="caution">
    <text evidence="1">The sequence shown here is derived from an EMBL/GenBank/DDBJ whole genome shotgun (WGS) entry which is preliminary data.</text>
</comment>
<evidence type="ECO:0000313" key="1">
    <source>
        <dbReference type="EMBL" id="KAH9423965.1"/>
    </source>
</evidence>
<evidence type="ECO:0000313" key="2">
    <source>
        <dbReference type="Proteomes" id="UP000887458"/>
    </source>
</evidence>
<proteinExistence type="predicted"/>
<gene>
    <name evidence="1" type="ORF">DERP_005550</name>
</gene>
<reference evidence="1 2" key="2">
    <citation type="journal article" date="2022" name="Mol. Biol. Evol.">
        <title>Comparative Genomics Reveals Insights into the Divergent Evolution of Astigmatic Mites and Household Pest Adaptations.</title>
        <authorList>
            <person name="Xiong Q."/>
            <person name="Wan A.T."/>
            <person name="Liu X."/>
            <person name="Fung C.S."/>
            <person name="Xiao X."/>
            <person name="Malainual N."/>
            <person name="Hou J."/>
            <person name="Wang L."/>
            <person name="Wang M."/>
            <person name="Yang K.Y."/>
            <person name="Cui Y."/>
            <person name="Leung E.L."/>
            <person name="Nong W."/>
            <person name="Shin S.K."/>
            <person name="Au S.W."/>
            <person name="Jeong K.Y."/>
            <person name="Chew F.T."/>
            <person name="Hui J.H."/>
            <person name="Leung T.F."/>
            <person name="Tungtrongchitr A."/>
            <person name="Zhong N."/>
            <person name="Liu Z."/>
            <person name="Tsui S.K."/>
        </authorList>
    </citation>
    <scope>NUCLEOTIDE SEQUENCE [LARGE SCALE GENOMIC DNA]</scope>
    <source>
        <strain evidence="1">Derp</strain>
    </source>
</reference>
<name>A0ABQ8JMX2_DERPT</name>
<reference evidence="1 2" key="1">
    <citation type="journal article" date="2018" name="J. Allergy Clin. Immunol.">
        <title>High-quality assembly of Dermatophagoides pteronyssinus genome and transcriptome reveals a wide range of novel allergens.</title>
        <authorList>
            <person name="Liu X.Y."/>
            <person name="Yang K.Y."/>
            <person name="Wang M.Q."/>
            <person name="Kwok J.S."/>
            <person name="Zeng X."/>
            <person name="Yang Z."/>
            <person name="Xiao X.J."/>
            <person name="Lau C.P."/>
            <person name="Li Y."/>
            <person name="Huang Z.M."/>
            <person name="Ba J.G."/>
            <person name="Yim A.K."/>
            <person name="Ouyang C.Y."/>
            <person name="Ngai S.M."/>
            <person name="Chan T.F."/>
            <person name="Leung E.L."/>
            <person name="Liu L."/>
            <person name="Liu Z.G."/>
            <person name="Tsui S.K."/>
        </authorList>
    </citation>
    <scope>NUCLEOTIDE SEQUENCE [LARGE SCALE GENOMIC DNA]</scope>
    <source>
        <strain evidence="1">Derp</strain>
    </source>
</reference>
<protein>
    <submittedName>
        <fullName evidence="1">Uncharacterized protein</fullName>
    </submittedName>
</protein>
<feature type="non-terminal residue" evidence="1">
    <location>
        <position position="34"/>
    </location>
</feature>
<accession>A0ABQ8JMX2</accession>
<sequence length="34" mass="3706">MKITLSITLVILPNSDLKKEFLGVVVGIVNEGQH</sequence>
<keyword evidence="2" id="KW-1185">Reference proteome</keyword>